<reference evidence="2" key="1">
    <citation type="submission" date="2018-05" db="EMBL/GenBank/DDBJ databases">
        <title>Draft genome of Mucuna pruriens seed.</title>
        <authorList>
            <person name="Nnadi N.E."/>
            <person name="Vos R."/>
            <person name="Hasami M.H."/>
            <person name="Devisetty U.K."/>
            <person name="Aguiy J.C."/>
        </authorList>
    </citation>
    <scope>NUCLEOTIDE SEQUENCE [LARGE SCALE GENOMIC DNA]</scope>
    <source>
        <strain evidence="2">JCA_2017</strain>
    </source>
</reference>
<gene>
    <name evidence="2" type="ORF">CR513_00107</name>
</gene>
<sequence length="348" mass="41310">MVVDALFKRYSLLTMLETKFLGFNHMKEIYLVDKYFRKTYELYANLANGGLYIHDGFLFKEKRLCAQKKLLVKETREGGSMGHFGEYKTFKILQEYFFWSNMKRYVHHICNRCLSCKSNKAKVNLHGLYTPLTIPTIPWTFVLDLPRSKNGRDSIFIVVIRFFRMTYFIPCHKVDDVCIMVNLFFKEVARFYGLPKTIVPNRYSKFLDHFWRTLWSKLDTKLLFFTTCHPQMDGQTKVINGTLSQLLRCFIGRILKSWEEWLLHIEFAYNRIVNTITSHSPFEFVYRFNPLSPLDLLSLPNLSFMISCDRFCKAQFVKDLHAKAHSHIEKKVPKYVNKANKGKKQRNF</sequence>
<dbReference type="PROSITE" id="PS50994">
    <property type="entry name" value="INTEGRASE"/>
    <property type="match status" value="1"/>
</dbReference>
<evidence type="ECO:0000313" key="3">
    <source>
        <dbReference type="Proteomes" id="UP000257109"/>
    </source>
</evidence>
<protein>
    <recommendedName>
        <fullName evidence="1">Integrase catalytic domain-containing protein</fullName>
    </recommendedName>
</protein>
<dbReference type="Proteomes" id="UP000257109">
    <property type="component" value="Unassembled WGS sequence"/>
</dbReference>
<dbReference type="AlphaFoldDB" id="A0A371IIG6"/>
<feature type="domain" description="Integrase catalytic" evidence="1">
    <location>
        <begin position="131"/>
        <end position="289"/>
    </location>
</feature>
<organism evidence="2 3">
    <name type="scientific">Mucuna pruriens</name>
    <name type="common">Velvet bean</name>
    <name type="synonym">Dolichos pruriens</name>
    <dbReference type="NCBI Taxonomy" id="157652"/>
    <lineage>
        <taxon>Eukaryota</taxon>
        <taxon>Viridiplantae</taxon>
        <taxon>Streptophyta</taxon>
        <taxon>Embryophyta</taxon>
        <taxon>Tracheophyta</taxon>
        <taxon>Spermatophyta</taxon>
        <taxon>Magnoliopsida</taxon>
        <taxon>eudicotyledons</taxon>
        <taxon>Gunneridae</taxon>
        <taxon>Pentapetalae</taxon>
        <taxon>rosids</taxon>
        <taxon>fabids</taxon>
        <taxon>Fabales</taxon>
        <taxon>Fabaceae</taxon>
        <taxon>Papilionoideae</taxon>
        <taxon>50 kb inversion clade</taxon>
        <taxon>NPAAA clade</taxon>
        <taxon>indigoferoid/millettioid clade</taxon>
        <taxon>Phaseoleae</taxon>
        <taxon>Mucuna</taxon>
    </lineage>
</organism>
<dbReference type="SUPFAM" id="SSF53098">
    <property type="entry name" value="Ribonuclease H-like"/>
    <property type="match status" value="1"/>
</dbReference>
<dbReference type="Pfam" id="PF17921">
    <property type="entry name" value="Integrase_H2C2"/>
    <property type="match status" value="1"/>
</dbReference>
<dbReference type="InterPro" id="IPR036397">
    <property type="entry name" value="RNaseH_sf"/>
</dbReference>
<dbReference type="GO" id="GO:0003676">
    <property type="term" value="F:nucleic acid binding"/>
    <property type="evidence" value="ECO:0007669"/>
    <property type="project" value="InterPro"/>
</dbReference>
<evidence type="ECO:0000313" key="2">
    <source>
        <dbReference type="EMBL" id="RDY14774.1"/>
    </source>
</evidence>
<name>A0A371IIG6_MUCPR</name>
<dbReference type="Gene3D" id="3.30.420.10">
    <property type="entry name" value="Ribonuclease H-like superfamily/Ribonuclease H"/>
    <property type="match status" value="1"/>
</dbReference>
<dbReference type="InterPro" id="IPR001584">
    <property type="entry name" value="Integrase_cat-core"/>
</dbReference>
<evidence type="ECO:0000259" key="1">
    <source>
        <dbReference type="PROSITE" id="PS50994"/>
    </source>
</evidence>
<comment type="caution">
    <text evidence="2">The sequence shown here is derived from an EMBL/GenBank/DDBJ whole genome shotgun (WGS) entry which is preliminary data.</text>
</comment>
<dbReference type="Gene3D" id="1.10.340.70">
    <property type="match status" value="1"/>
</dbReference>
<dbReference type="PANTHER" id="PTHR35046:SF9">
    <property type="entry name" value="RNA-DIRECTED DNA POLYMERASE"/>
    <property type="match status" value="1"/>
</dbReference>
<feature type="non-terminal residue" evidence="2">
    <location>
        <position position="1"/>
    </location>
</feature>
<dbReference type="OrthoDB" id="6506431at2759"/>
<dbReference type="GO" id="GO:0015074">
    <property type="term" value="P:DNA integration"/>
    <property type="evidence" value="ECO:0007669"/>
    <property type="project" value="InterPro"/>
</dbReference>
<dbReference type="EMBL" id="QJKJ01000018">
    <property type="protein sequence ID" value="RDY14774.1"/>
    <property type="molecule type" value="Genomic_DNA"/>
</dbReference>
<accession>A0A371IIG6</accession>
<dbReference type="InterPro" id="IPR012337">
    <property type="entry name" value="RNaseH-like_sf"/>
</dbReference>
<dbReference type="PANTHER" id="PTHR35046">
    <property type="entry name" value="ZINC KNUCKLE (CCHC-TYPE) FAMILY PROTEIN"/>
    <property type="match status" value="1"/>
</dbReference>
<proteinExistence type="predicted"/>
<dbReference type="InterPro" id="IPR041588">
    <property type="entry name" value="Integrase_H2C2"/>
</dbReference>
<keyword evidence="3" id="KW-1185">Reference proteome</keyword>